<dbReference type="AlphaFoldDB" id="A0AAU7NRR1"/>
<feature type="transmembrane region" description="Helical" evidence="1">
    <location>
        <begin position="12"/>
        <end position="31"/>
    </location>
</feature>
<sequence length="134" mass="15541">MNAQARLQWSLFFMRVSIFVVMLMWTLDKFINPEHAAKVYQKFYWLGGFNDTVIALIGAAELIILLGFLLGLYKRFCYGAVLLFHAVSTLSSFRQYLAPFEGPNLLFFAAWPMLAGCLMLYLMRDEDNFMTVKR</sequence>
<evidence type="ECO:0000313" key="2">
    <source>
        <dbReference type="EMBL" id="XBS19346.1"/>
    </source>
</evidence>
<dbReference type="Proteomes" id="UP001225378">
    <property type="component" value="Chromosome"/>
</dbReference>
<reference evidence="2 3" key="1">
    <citation type="journal article" date="2024" name="Microbiology">
        <title>Methylomarinum rosea sp. nov., a novel halophilic methanotrophic bacterium from the hypersaline Lake Elton.</title>
        <authorList>
            <person name="Suleimanov R.Z."/>
            <person name="Oshkin I.Y."/>
            <person name="Danilova O.V."/>
            <person name="Suzina N.E."/>
            <person name="Dedysh S.N."/>
        </authorList>
    </citation>
    <scope>NUCLEOTIDE SEQUENCE [LARGE SCALE GENOMIC DNA]</scope>
    <source>
        <strain evidence="2 3">Ch1-1</strain>
    </source>
</reference>
<organism evidence="2 3">
    <name type="scientific">Methylomarinum roseum</name>
    <dbReference type="NCBI Taxonomy" id="3067653"/>
    <lineage>
        <taxon>Bacteria</taxon>
        <taxon>Pseudomonadati</taxon>
        <taxon>Pseudomonadota</taxon>
        <taxon>Gammaproteobacteria</taxon>
        <taxon>Methylococcales</taxon>
        <taxon>Methylococcaceae</taxon>
        <taxon>Methylomarinum</taxon>
    </lineage>
</organism>
<keyword evidence="1" id="KW-1133">Transmembrane helix</keyword>
<proteinExistence type="predicted"/>
<keyword evidence="3" id="KW-1185">Reference proteome</keyword>
<name>A0AAU7NRR1_9GAMM</name>
<dbReference type="EMBL" id="CP157743">
    <property type="protein sequence ID" value="XBS19346.1"/>
    <property type="molecule type" value="Genomic_DNA"/>
</dbReference>
<protein>
    <recommendedName>
        <fullName evidence="4">DoxX family protein</fullName>
    </recommendedName>
</protein>
<keyword evidence="1" id="KW-0472">Membrane</keyword>
<feature type="transmembrane region" description="Helical" evidence="1">
    <location>
        <begin position="43"/>
        <end position="69"/>
    </location>
</feature>
<evidence type="ECO:0000256" key="1">
    <source>
        <dbReference type="SAM" id="Phobius"/>
    </source>
</evidence>
<evidence type="ECO:0000313" key="3">
    <source>
        <dbReference type="Proteomes" id="UP001225378"/>
    </source>
</evidence>
<dbReference type="KEGG" id="mech:Q9L42_013325"/>
<accession>A0AAU7NRR1</accession>
<keyword evidence="1" id="KW-0812">Transmembrane</keyword>
<dbReference type="RefSeq" id="WP_305907900.1">
    <property type="nucleotide sequence ID" value="NZ_CP157743.1"/>
</dbReference>
<feature type="transmembrane region" description="Helical" evidence="1">
    <location>
        <begin position="76"/>
        <end position="93"/>
    </location>
</feature>
<evidence type="ECO:0008006" key="4">
    <source>
        <dbReference type="Google" id="ProtNLM"/>
    </source>
</evidence>
<gene>
    <name evidence="2" type="ORF">Q9L42_013325</name>
</gene>
<feature type="transmembrane region" description="Helical" evidence="1">
    <location>
        <begin position="105"/>
        <end position="123"/>
    </location>
</feature>